<feature type="region of interest" description="Disordered" evidence="1">
    <location>
        <begin position="1"/>
        <end position="31"/>
    </location>
</feature>
<dbReference type="InterPro" id="IPR036412">
    <property type="entry name" value="HAD-like_sf"/>
</dbReference>
<organism evidence="2 3">
    <name type="scientific">Penicillium daleae</name>
    <dbReference type="NCBI Taxonomy" id="63821"/>
    <lineage>
        <taxon>Eukaryota</taxon>
        <taxon>Fungi</taxon>
        <taxon>Dikarya</taxon>
        <taxon>Ascomycota</taxon>
        <taxon>Pezizomycotina</taxon>
        <taxon>Eurotiomycetes</taxon>
        <taxon>Eurotiomycetidae</taxon>
        <taxon>Eurotiales</taxon>
        <taxon>Aspergillaceae</taxon>
        <taxon>Penicillium</taxon>
    </lineage>
</organism>
<keyword evidence="3" id="KW-1185">Reference proteome</keyword>
<dbReference type="Proteomes" id="UP001213681">
    <property type="component" value="Unassembled WGS sequence"/>
</dbReference>
<proteinExistence type="predicted"/>
<dbReference type="EMBL" id="JAPVEA010000009">
    <property type="protein sequence ID" value="KAJ5433214.1"/>
    <property type="molecule type" value="Genomic_DNA"/>
</dbReference>
<dbReference type="Gene3D" id="3.40.50.1000">
    <property type="entry name" value="HAD superfamily/HAD-like"/>
    <property type="match status" value="1"/>
</dbReference>
<evidence type="ECO:0000256" key="1">
    <source>
        <dbReference type="SAM" id="MobiDB-lite"/>
    </source>
</evidence>
<dbReference type="SUPFAM" id="SSF56784">
    <property type="entry name" value="HAD-like"/>
    <property type="match status" value="1"/>
</dbReference>
<dbReference type="RefSeq" id="XP_056760506.1">
    <property type="nucleotide sequence ID" value="XM_056915752.1"/>
</dbReference>
<dbReference type="Pfam" id="PF12710">
    <property type="entry name" value="HAD"/>
    <property type="match status" value="1"/>
</dbReference>
<sequence length="678" mass="76538">MPLKRHGPPSKRPDRDKTKPTTKTLPGLPPRKPKIIGLFGLSGTGTSFLLEELREEMKEDGFAFNDGNEALTAICPGGLMAYNALGAVKRARYRDVTITALENECVRKDVIGVVVRYLAFWNEDSECFSVAPVADLKAHTHILYLELPFAHFPQYWGDIHEGEEADATFKHWDCWQKSEICYLRRFCRKKDITFTVLTPHLGTVPKVSSLLRDFRVLTDWDNRRYAEEQLIQIMGTPRAKSVETVLLFDADGTLSPQDSEYLLWCRVPCPSMPLGLLYTPSKETLCQLSSTYKDYLQMVLLHEEVFDEKAFAAACEDIAGDIRLYPDMLALLRRAVETPHTLPIILTGGPRLVWENVLKRVGMFETVNVIGGGRHEDLAIMTPEVKGWLVTVLQEKCYADVWAFGSGQVDAIMLMKADQAVFIIDSETWLTQNISPAWKDSLRRTCPQLHEVILSTNGPLALQYKPQDMRLLGKKLVAKIFARRLRISYVSLDKPSEIIMSFEPEGSPTYPLWKSTHREIGSFLAARYLKEIITNQKVRSNGDFLFSTNISILAATPCNMPMAFGIQSEFVGSQLLPPDTLKEPGKHSRRILMTTRVLFLVKSVIIDETFLMDLMEKHSMLIESLMRVVIVAGVIYSPVLTKTKLARLVGQKSNISFVTLHFADDLDYPNDAPVLDCG</sequence>
<protein>
    <submittedName>
        <fullName evidence="2">Uncharacterized protein</fullName>
    </submittedName>
</protein>
<name>A0AAD6FXZ7_9EURO</name>
<gene>
    <name evidence="2" type="ORF">N7458_012370</name>
</gene>
<accession>A0AAD6FXZ7</accession>
<dbReference type="InterPro" id="IPR023214">
    <property type="entry name" value="HAD_sf"/>
</dbReference>
<evidence type="ECO:0000313" key="2">
    <source>
        <dbReference type="EMBL" id="KAJ5433214.1"/>
    </source>
</evidence>
<dbReference type="AlphaFoldDB" id="A0AAD6FXZ7"/>
<evidence type="ECO:0000313" key="3">
    <source>
        <dbReference type="Proteomes" id="UP001213681"/>
    </source>
</evidence>
<comment type="caution">
    <text evidence="2">The sequence shown here is derived from an EMBL/GenBank/DDBJ whole genome shotgun (WGS) entry which is preliminary data.</text>
</comment>
<reference evidence="2" key="1">
    <citation type="submission" date="2022-12" db="EMBL/GenBank/DDBJ databases">
        <authorList>
            <person name="Petersen C."/>
        </authorList>
    </citation>
    <scope>NUCLEOTIDE SEQUENCE</scope>
    <source>
        <strain evidence="2">IBT 16125</strain>
    </source>
</reference>
<reference evidence="2" key="2">
    <citation type="journal article" date="2023" name="IMA Fungus">
        <title>Comparative genomic study of the Penicillium genus elucidates a diverse pangenome and 15 lateral gene transfer events.</title>
        <authorList>
            <person name="Petersen C."/>
            <person name="Sorensen T."/>
            <person name="Nielsen M.R."/>
            <person name="Sondergaard T.E."/>
            <person name="Sorensen J.L."/>
            <person name="Fitzpatrick D.A."/>
            <person name="Frisvad J.C."/>
            <person name="Nielsen K.L."/>
        </authorList>
    </citation>
    <scope>NUCLEOTIDE SEQUENCE</scope>
    <source>
        <strain evidence="2">IBT 16125</strain>
    </source>
</reference>
<dbReference type="GeneID" id="81605995"/>